<sequence>MEISASSIIMGLIVQTNESSNDNARSFLRRMIEKRNTVLSLLPLPTFPLHTQYTIYFCPGGWSTVPEFLFQIPFSSVEFRSSTVMGFEKLFAVAAPKKGSSKSSSKELSVVPLQLEQIFRFPGVLTEVSGVVKNLSEGYTTYKNGVAIRNQLESVVPEVQTFASGMNRYLKNKNWLDLFQTFLVGANVVAAFMEVLQGSSSLEEIGLKIYGELEAQTGLAAPDKFAKHVDKYIRKEASSVYGGDAEHLYFLYHPDTDWHGEFHDIVQNKPVPSNFVGMSENLHALCTWMLFMRKRLERSRINAHFHLLIPAYRPMVVRTAFVFPEELYPLTVRGHIHNSKEYVWLNLPTMKDVPSDLFEMSNVGNIATLPPPPRLWQHALNWVGNMVMPRKEPPPIILGRGHISPNAPIEMEDNEDENEKLKPPEDITIQPGTRQVYLASMLVLSTFKANSQDSICIRVYLWYQVNGIHGGKLVIYRDTDGSGKDGKQ</sequence>
<evidence type="ECO:0000313" key="1">
    <source>
        <dbReference type="EMBL" id="KAB8295247.1"/>
    </source>
</evidence>
<dbReference type="OrthoDB" id="3483082at2759"/>
<dbReference type="InterPro" id="IPR046486">
    <property type="entry name" value="DUF6579"/>
</dbReference>
<dbReference type="EMBL" id="VIGI01000010">
    <property type="protein sequence ID" value="KAB8295247.1"/>
    <property type="molecule type" value="Genomic_DNA"/>
</dbReference>
<organism evidence="1 2">
    <name type="scientific">Monilinia laxa</name>
    <name type="common">Brown rot fungus</name>
    <name type="synonym">Sclerotinia laxa</name>
    <dbReference type="NCBI Taxonomy" id="61186"/>
    <lineage>
        <taxon>Eukaryota</taxon>
        <taxon>Fungi</taxon>
        <taxon>Dikarya</taxon>
        <taxon>Ascomycota</taxon>
        <taxon>Pezizomycotina</taxon>
        <taxon>Leotiomycetes</taxon>
        <taxon>Helotiales</taxon>
        <taxon>Sclerotiniaceae</taxon>
        <taxon>Monilinia</taxon>
    </lineage>
</organism>
<protein>
    <submittedName>
        <fullName evidence="1">Uncharacterized protein</fullName>
    </submittedName>
</protein>
<dbReference type="Pfam" id="PF20219">
    <property type="entry name" value="DUF6579"/>
    <property type="match status" value="1"/>
</dbReference>
<accession>A0A5N6K0T0</accession>
<dbReference type="AlphaFoldDB" id="A0A5N6K0T0"/>
<keyword evidence="2" id="KW-1185">Reference proteome</keyword>
<proteinExistence type="predicted"/>
<dbReference type="Proteomes" id="UP000326757">
    <property type="component" value="Unassembled WGS sequence"/>
</dbReference>
<comment type="caution">
    <text evidence="1">The sequence shown here is derived from an EMBL/GenBank/DDBJ whole genome shotgun (WGS) entry which is preliminary data.</text>
</comment>
<reference evidence="1 2" key="1">
    <citation type="submission" date="2019-06" db="EMBL/GenBank/DDBJ databases">
        <title>Genome Sequence of the Brown Rot Fungal Pathogen Monilinia laxa.</title>
        <authorList>
            <person name="De Miccolis Angelini R.M."/>
            <person name="Landi L."/>
            <person name="Abate D."/>
            <person name="Pollastro S."/>
            <person name="Romanazzi G."/>
            <person name="Faretra F."/>
        </authorList>
    </citation>
    <scope>NUCLEOTIDE SEQUENCE [LARGE SCALE GENOMIC DNA]</scope>
    <source>
        <strain evidence="1 2">Mlax316</strain>
    </source>
</reference>
<name>A0A5N6K0T0_MONLA</name>
<gene>
    <name evidence="1" type="ORF">EYC80_007161</name>
</gene>
<evidence type="ECO:0000313" key="2">
    <source>
        <dbReference type="Proteomes" id="UP000326757"/>
    </source>
</evidence>